<dbReference type="SUPFAM" id="SSF56059">
    <property type="entry name" value="Glutathione synthetase ATP-binding domain-like"/>
    <property type="match status" value="1"/>
</dbReference>
<dbReference type="PROSITE" id="PS51221">
    <property type="entry name" value="TTL"/>
    <property type="match status" value="1"/>
</dbReference>
<evidence type="ECO:0000256" key="1">
    <source>
        <dbReference type="ARBA" id="ARBA00022598"/>
    </source>
</evidence>
<dbReference type="Pfam" id="PF03133">
    <property type="entry name" value="TTL"/>
    <property type="match status" value="2"/>
</dbReference>
<dbReference type="EMBL" id="JTDF01005753">
    <property type="protein sequence ID" value="KAF8566007.1"/>
    <property type="molecule type" value="Genomic_DNA"/>
</dbReference>
<keyword evidence="6" id="KW-1185">Reference proteome</keyword>
<evidence type="ECO:0000256" key="3">
    <source>
        <dbReference type="ARBA" id="ARBA00022840"/>
    </source>
</evidence>
<feature type="region of interest" description="Disordered" evidence="4">
    <location>
        <begin position="662"/>
        <end position="694"/>
    </location>
</feature>
<reference evidence="5 6" key="1">
    <citation type="submission" date="2019-07" db="EMBL/GenBank/DDBJ databases">
        <title>Annotation for the trematode Paragonimus westermani.</title>
        <authorList>
            <person name="Choi Y.-J."/>
        </authorList>
    </citation>
    <scope>NUCLEOTIDE SEQUENCE [LARGE SCALE GENOMIC DNA]</scope>
    <source>
        <strain evidence="5">180907_Pwestermani</strain>
    </source>
</reference>
<dbReference type="Proteomes" id="UP000699462">
    <property type="component" value="Unassembled WGS sequence"/>
</dbReference>
<dbReference type="GO" id="GO:0036064">
    <property type="term" value="C:ciliary basal body"/>
    <property type="evidence" value="ECO:0007669"/>
    <property type="project" value="TreeGrafter"/>
</dbReference>
<accession>A0A8T0DGW3</accession>
<keyword evidence="1" id="KW-0436">Ligase</keyword>
<dbReference type="PANTHER" id="PTHR12241">
    <property type="entry name" value="TUBULIN POLYGLUTAMYLASE"/>
    <property type="match status" value="1"/>
</dbReference>
<protein>
    <recommendedName>
        <fullName evidence="7">Tubulin polyglutamylase TTLL11</fullName>
    </recommendedName>
</protein>
<dbReference type="GO" id="GO:0005524">
    <property type="term" value="F:ATP binding"/>
    <property type="evidence" value="ECO:0007669"/>
    <property type="project" value="UniProtKB-KW"/>
</dbReference>
<dbReference type="GO" id="GO:0000226">
    <property type="term" value="P:microtubule cytoskeleton organization"/>
    <property type="evidence" value="ECO:0007669"/>
    <property type="project" value="TreeGrafter"/>
</dbReference>
<evidence type="ECO:0000313" key="6">
    <source>
        <dbReference type="Proteomes" id="UP000699462"/>
    </source>
</evidence>
<evidence type="ECO:0000256" key="4">
    <source>
        <dbReference type="SAM" id="MobiDB-lite"/>
    </source>
</evidence>
<gene>
    <name evidence="5" type="ORF">P879_02631</name>
</gene>
<feature type="compositionally biased region" description="Polar residues" evidence="4">
    <location>
        <begin position="767"/>
        <end position="776"/>
    </location>
</feature>
<dbReference type="OrthoDB" id="202825at2759"/>
<comment type="caution">
    <text evidence="5">The sequence shown here is derived from an EMBL/GenBank/DDBJ whole genome shotgun (WGS) entry which is preliminary data.</text>
</comment>
<dbReference type="GO" id="GO:0070740">
    <property type="term" value="F:tubulin-glutamic acid ligase activity"/>
    <property type="evidence" value="ECO:0007669"/>
    <property type="project" value="TreeGrafter"/>
</dbReference>
<evidence type="ECO:0000313" key="5">
    <source>
        <dbReference type="EMBL" id="KAF8566007.1"/>
    </source>
</evidence>
<dbReference type="GO" id="GO:0015631">
    <property type="term" value="F:tubulin binding"/>
    <property type="evidence" value="ECO:0007669"/>
    <property type="project" value="TreeGrafter"/>
</dbReference>
<feature type="region of interest" description="Disordered" evidence="4">
    <location>
        <begin position="567"/>
        <end position="619"/>
    </location>
</feature>
<sequence length="1184" mass="133748">MTCMKLGDRDVQSRVEWFLSLRPCDFRRQLVKSYLKDIRRCSKSSKCSIRIKFQPSKQTPESVAILTQFAGSSIDVVRSGIQDSGDVEVLDSNNFFDIVWCGTSDIPNVPLENRFVNKFPGAAAVFSKINLFRALELHRRLAPNIYSFYPPTWFLPFQKRALQLDAVSTVAYRNENVVAVKPTYIVKPDNGAQGRGIYLFQSPQSYIPPDALTLNSEVRTVLHQVARPSVAVDVDVSDIRSQNLNDLQPALDVVQRYEPNPVLLYGCKTDLRVYALIESLAPLKIHVYRDGLVRLASRLYHKPERSNLCKHTMHLTNYAINKLQHPPVCEATTNWPSAEEMSEVKCGSSNPPKWCCKQSLRELLQPSEDRKNLKATHRGLTWDHVDPIKLWSQIDEVICLTVFTLVPQLKVAYWIEYGHTLGRPVTAVRTQMKDIENTLHTTQPPHCFQILGFDFLLVEPDYRPVLLEVNSNPSLRTDAMRHFVHRIPVNANSAEYTIPHPNHPLSSKRFGHVFTSSGPVAETAAVLSSVLGDRYAEFERSSVDEYVKGGLIQSTLRLMTARVRENRKNVHCTSSSLPLNNSKQGEPGSHSKPDELQLPVLQTPKGPNHRMDSQHCKPYNVIPSSDVLLPNTDSYSSSPSHILSTQLSLSSKLDRPVTEMHTPIGMTKESEQTPDSYQRSTSERSPSGNKNSNALRSISHRKLPHLQLQTGQAQCGSRKHDHSHQTERNKTRPITKPIRLSATLLNCRSSTRSDLLTRLQKQIYDTPSGTSLSRATANVPLPDNEGSVPCQAHSSPSLRGQISDLEDKNPSEWSRTVVPYNAPNSPTEMTDDKEHVNLPDFAPLECIYTEGDGFKAFINETAESDLCVNEYRRLHDKLREAQLKVQAKLSNPAERQHSRRNAVPLVLLLNLDAFDSAARVFDLLSDLFLSVLSSRRPQLKLFFAPKGSVQVTDDWTSSPTTMGDSRTGHPAKQHFVPRMDLTSFRAFCRRCRLNRLGLSYTELDLVFAKHRNWWQRVYEPELLRQAREACHLRGLSFAAFVDLCTQLADRCCCDLGEKSIRTVPSTLHLPEIPLFPKPMPYVTSKPGHCSTLHLPDQKPFNCERRIVPARGCRKSDTSYYWLQNAVNAHSSRVKLRPQFVSNESRVLIGNIHTSNTDNIVRSSSLLNLLHFVEHCCGNSLDTQD</sequence>
<dbReference type="AlphaFoldDB" id="A0A8T0DGW3"/>
<keyword evidence="2" id="KW-0547">Nucleotide-binding</keyword>
<feature type="compositionally biased region" description="Polar residues" evidence="4">
    <location>
        <begin position="673"/>
        <end position="694"/>
    </location>
</feature>
<evidence type="ECO:0000256" key="2">
    <source>
        <dbReference type="ARBA" id="ARBA00022741"/>
    </source>
</evidence>
<keyword evidence="3" id="KW-0067">ATP-binding</keyword>
<feature type="region of interest" description="Disordered" evidence="4">
    <location>
        <begin position="767"/>
        <end position="816"/>
    </location>
</feature>
<dbReference type="Gene3D" id="3.30.470.20">
    <property type="entry name" value="ATP-grasp fold, B domain"/>
    <property type="match status" value="1"/>
</dbReference>
<feature type="region of interest" description="Disordered" evidence="4">
    <location>
        <begin position="708"/>
        <end position="735"/>
    </location>
</feature>
<evidence type="ECO:0008006" key="7">
    <source>
        <dbReference type="Google" id="ProtNLM"/>
    </source>
</evidence>
<organism evidence="5 6">
    <name type="scientific">Paragonimus westermani</name>
    <dbReference type="NCBI Taxonomy" id="34504"/>
    <lineage>
        <taxon>Eukaryota</taxon>
        <taxon>Metazoa</taxon>
        <taxon>Spiralia</taxon>
        <taxon>Lophotrochozoa</taxon>
        <taxon>Platyhelminthes</taxon>
        <taxon>Trematoda</taxon>
        <taxon>Digenea</taxon>
        <taxon>Plagiorchiida</taxon>
        <taxon>Troglotremata</taxon>
        <taxon>Troglotrematidae</taxon>
        <taxon>Paragonimus</taxon>
    </lineage>
</organism>
<dbReference type="InterPro" id="IPR004344">
    <property type="entry name" value="TTL/TTLL_fam"/>
</dbReference>
<name>A0A8T0DGW3_9TREM</name>
<proteinExistence type="predicted"/>
<dbReference type="PANTHER" id="PTHR12241:SF154">
    <property type="entry name" value="TUBULIN POLYGLUTAMYLASE TTLL11"/>
    <property type="match status" value="1"/>
</dbReference>
<feature type="compositionally biased region" description="Polar residues" evidence="4">
    <location>
        <begin position="571"/>
        <end position="584"/>
    </location>
</feature>